<evidence type="ECO:0000259" key="1">
    <source>
        <dbReference type="Pfam" id="PF03976"/>
    </source>
</evidence>
<comment type="caution">
    <text evidence="2">The sequence shown here is derived from an EMBL/GenBank/DDBJ whole genome shotgun (WGS) entry which is preliminary data.</text>
</comment>
<proteinExistence type="predicted"/>
<name>K6WRA7_9MICO</name>
<dbReference type="RefSeq" id="WP_006592863.1">
    <property type="nucleotide sequence ID" value="NZ_BAHD01000035.1"/>
</dbReference>
<keyword evidence="3" id="KW-1185">Reference proteome</keyword>
<dbReference type="PANTHER" id="PTHR34383:SF3">
    <property type="entry name" value="POLYPHOSPHATE:AMP PHOSPHOTRANSFERASE"/>
    <property type="match status" value="1"/>
</dbReference>
<dbReference type="eggNOG" id="COG2326">
    <property type="taxonomic scope" value="Bacteria"/>
</dbReference>
<dbReference type="Proteomes" id="UP000008366">
    <property type="component" value="Unassembled WGS sequence"/>
</dbReference>
<dbReference type="InterPro" id="IPR022488">
    <property type="entry name" value="PPK2-related"/>
</dbReference>
<dbReference type="SUPFAM" id="SSF52540">
    <property type="entry name" value="P-loop containing nucleoside triphosphate hydrolases"/>
    <property type="match status" value="2"/>
</dbReference>
<dbReference type="Pfam" id="PF03976">
    <property type="entry name" value="PPK2"/>
    <property type="match status" value="2"/>
</dbReference>
<protein>
    <recommendedName>
        <fullName evidence="1">Polyphosphate kinase-2-related domain-containing protein</fullName>
    </recommendedName>
</protein>
<dbReference type="AlphaFoldDB" id="K6WRA7"/>
<evidence type="ECO:0000313" key="3">
    <source>
        <dbReference type="Proteomes" id="UP000008366"/>
    </source>
</evidence>
<dbReference type="EMBL" id="BAHD01000035">
    <property type="protein sequence ID" value="GAB96331.1"/>
    <property type="molecule type" value="Genomic_DNA"/>
</dbReference>
<gene>
    <name evidence="2" type="ORF">KILIM_035_00200</name>
</gene>
<reference evidence="2 3" key="1">
    <citation type="submission" date="2012-08" db="EMBL/GenBank/DDBJ databases">
        <title>Whole genome shotgun sequence of Kineosphaera limosa NBRC 100340.</title>
        <authorList>
            <person name="Yoshida I."/>
            <person name="Isaki S."/>
            <person name="Hosoyama A."/>
            <person name="Tsuchikane K."/>
            <person name="Katsumata H."/>
            <person name="Ando Y."/>
            <person name="Ohji S."/>
            <person name="Hamada M."/>
            <person name="Tamura T."/>
            <person name="Yamazoe A."/>
            <person name="Yamazaki S."/>
            <person name="Fujita N."/>
        </authorList>
    </citation>
    <scope>NUCLEOTIDE SEQUENCE [LARGE SCALE GENOMIC DNA]</scope>
    <source>
        <strain evidence="2 3">NBRC 100340</strain>
    </source>
</reference>
<organism evidence="2 3">
    <name type="scientific">Kineosphaera limosa NBRC 100340</name>
    <dbReference type="NCBI Taxonomy" id="1184609"/>
    <lineage>
        <taxon>Bacteria</taxon>
        <taxon>Bacillati</taxon>
        <taxon>Actinomycetota</taxon>
        <taxon>Actinomycetes</taxon>
        <taxon>Micrococcales</taxon>
        <taxon>Dermatophilaceae</taxon>
        <taxon>Kineosphaera</taxon>
    </lineage>
</organism>
<dbReference type="PANTHER" id="PTHR34383">
    <property type="entry name" value="POLYPHOSPHATE:AMP PHOSPHOTRANSFERASE-RELATED"/>
    <property type="match status" value="1"/>
</dbReference>
<dbReference type="InterPro" id="IPR027417">
    <property type="entry name" value="P-loop_NTPase"/>
</dbReference>
<dbReference type="Gene3D" id="3.40.50.300">
    <property type="entry name" value="P-loop containing nucleotide triphosphate hydrolases"/>
    <property type="match status" value="2"/>
</dbReference>
<feature type="domain" description="Polyphosphate kinase-2-related" evidence="1">
    <location>
        <begin position="21"/>
        <end position="229"/>
    </location>
</feature>
<accession>K6WRA7</accession>
<sequence length="482" mass="55535">MLDEARERGMRPEYADVKRGDLKDRLERLQRQAADAGMPVLVQIDGWECSGKGYVMTHLLRRLDARGFSVHVFDHLTDEDREYVPSQRYWQAIPAEGDITVFDRSVYTGLMNRLDLDEADDEARIEALAATEKALTDDGMVVVKFFLHITRKQQSKRIEEYASDAREVLISPHDRWQNRRYKKLAVRIEDVLERTNFAFAPWHVVDAGHRKQASIEVLGIVCDAIESALTTRESVAQAPVDRSYGTPPDILGEVPLDLALTDEEYDEQLGPLQEEAGALAYRLAQADIPTLMVFEGMDAAGKGGAIRRLIKGFDPRLFRINPTAAPEGKDKKHHYLWRFYNNLPARGRIAIFDRSWYGRVMVERIEEFATQAEWDRAFGEINAMEKEFTDDGMLLLKFFLYIDPDEQLARFDARAQDKPWKLTDEDWRNREKWDQYVNAMNEMIARTSPPNAPWTVVAGNDKQHARIDVLKTFIERAQQILD</sequence>
<evidence type="ECO:0000313" key="2">
    <source>
        <dbReference type="EMBL" id="GAB96331.1"/>
    </source>
</evidence>
<dbReference type="STRING" id="1184609.KILIM_035_00200"/>
<feature type="domain" description="Polyphosphate kinase-2-related" evidence="1">
    <location>
        <begin position="261"/>
        <end position="477"/>
    </location>
</feature>